<dbReference type="SMART" id="SM00493">
    <property type="entry name" value="TOPRIM"/>
    <property type="match status" value="1"/>
</dbReference>
<dbReference type="PANTHER" id="PTHR30313">
    <property type="entry name" value="DNA PRIMASE"/>
    <property type="match status" value="1"/>
</dbReference>
<evidence type="ECO:0000256" key="6">
    <source>
        <dbReference type="ARBA" id="ARBA00022723"/>
    </source>
</evidence>
<dbReference type="Pfam" id="PF01807">
    <property type="entry name" value="Zn_ribbon_DnaG"/>
    <property type="match status" value="1"/>
</dbReference>
<keyword evidence="7 12" id="KW-0863">Zinc-finger</keyword>
<keyword evidence="1 12" id="KW-0240">DNA-directed RNA polymerase</keyword>
<evidence type="ECO:0000256" key="4">
    <source>
        <dbReference type="ARBA" id="ARBA00022695"/>
    </source>
</evidence>
<evidence type="ECO:0000313" key="18">
    <source>
        <dbReference type="Proteomes" id="UP000249522"/>
    </source>
</evidence>
<dbReference type="InterPro" id="IPR002694">
    <property type="entry name" value="Znf_CHC2"/>
</dbReference>
<dbReference type="Proteomes" id="UP000249522">
    <property type="component" value="Unassembled WGS sequence"/>
</dbReference>
<evidence type="ECO:0000256" key="11">
    <source>
        <dbReference type="ARBA" id="ARBA00023163"/>
    </source>
</evidence>
<keyword evidence="6 12" id="KW-0479">Metal-binding</keyword>
<sequence>MTVGRIPEEAIEAVLRHHDIVETVGRHVHLTKNGKYMKGLCPFHSEKTPSFTVTPEKQIFYCYGCGKGGNAIHFVMEMEGYSFPEAVRVMAEEAHVPVTWEPSQQTGEQTAEQKDRQILLEAHEYAAKFYHYLLLNTEFGRGANQYLRDRGMSDKLINQFMLGYAPDRWDTLVNFLQKRGYDLALMEKGGLVSAKSDGSGYVDRFRDRIMFPIWDKDGKVIAFAGRVLGDAQPKYLNSSDSMLFHKSSTLYNLHQARPSIRKSRTVVLFEGYMDVIKAWSAGVRNGVASMGTAFTDDHVERIRRNADEVIVCYDGDDAGQAAAMKTIPMFEKAGLKVKVAAIPGRKDPDEYISEYGPQSFLREVIDSPLTVTKFRLLFLRKSHKLLEEEGRKNYVLEGVRIIAELDSATEREFYLRELSGEFGISLDTLKQDCHDILLSRQKVRGGGDNNDNSWNNGRNESRRAPKSMPAVSVHHQIERRLLYWMMHDTEAAEFVFDKLGDAFNVEDHAALAAYLYAYYSQGNDPEVSRFVASLRDERLERTAASILSMDIIPPYDNEVLEAYVTEVLKQPRLRELDERREEWIRAERSGDVVRAAVIASEIIALERQLKGRQDDRV</sequence>
<dbReference type="Gene3D" id="3.90.980.10">
    <property type="entry name" value="DNA primase, catalytic core, N-terminal domain"/>
    <property type="match status" value="1"/>
</dbReference>
<dbReference type="GO" id="GO:0005737">
    <property type="term" value="C:cytoplasm"/>
    <property type="evidence" value="ECO:0007669"/>
    <property type="project" value="TreeGrafter"/>
</dbReference>
<dbReference type="GO" id="GO:0008270">
    <property type="term" value="F:zinc ion binding"/>
    <property type="evidence" value="ECO:0007669"/>
    <property type="project" value="UniProtKB-UniRule"/>
</dbReference>
<keyword evidence="3 12" id="KW-0808">Transferase</keyword>
<dbReference type="InterPro" id="IPR037068">
    <property type="entry name" value="DNA_primase_core_N_sf"/>
</dbReference>
<comment type="cofactor">
    <cofactor evidence="12 13 14">
        <name>Zn(2+)</name>
        <dbReference type="ChEBI" id="CHEBI:29105"/>
    </cofactor>
    <text evidence="12 13 14">Binds 1 zinc ion per monomer.</text>
</comment>
<comment type="function">
    <text evidence="12 13">RNA polymerase that catalyzes the synthesis of short RNA molecules used as primers for DNA polymerase during DNA replication.</text>
</comment>
<dbReference type="Pfam" id="PF08275">
    <property type="entry name" value="DNAG_N"/>
    <property type="match status" value="1"/>
</dbReference>
<dbReference type="GO" id="GO:0003677">
    <property type="term" value="F:DNA binding"/>
    <property type="evidence" value="ECO:0007669"/>
    <property type="project" value="UniProtKB-KW"/>
</dbReference>
<evidence type="ECO:0000256" key="9">
    <source>
        <dbReference type="ARBA" id="ARBA00022842"/>
    </source>
</evidence>
<feature type="domain" description="Toprim" evidence="16">
    <location>
        <begin position="264"/>
        <end position="345"/>
    </location>
</feature>
<keyword evidence="4 12" id="KW-0548">Nucleotidyltransferase</keyword>
<dbReference type="Gene3D" id="3.40.1360.10">
    <property type="match status" value="1"/>
</dbReference>
<keyword evidence="18" id="KW-1185">Reference proteome</keyword>
<dbReference type="SUPFAM" id="SSF57783">
    <property type="entry name" value="Zinc beta-ribbon"/>
    <property type="match status" value="1"/>
</dbReference>
<dbReference type="GO" id="GO:0006269">
    <property type="term" value="P:DNA replication, synthesis of primer"/>
    <property type="evidence" value="ECO:0007669"/>
    <property type="project" value="UniProtKB-UniRule"/>
</dbReference>
<evidence type="ECO:0000256" key="10">
    <source>
        <dbReference type="ARBA" id="ARBA00023125"/>
    </source>
</evidence>
<evidence type="ECO:0000256" key="3">
    <source>
        <dbReference type="ARBA" id="ARBA00022679"/>
    </source>
</evidence>
<dbReference type="Gene3D" id="1.10.860.10">
    <property type="entry name" value="DNAb Helicase, Chain A"/>
    <property type="match status" value="1"/>
</dbReference>
<dbReference type="FunFam" id="3.90.580.10:FF:000001">
    <property type="entry name" value="DNA primase"/>
    <property type="match status" value="1"/>
</dbReference>
<dbReference type="EC" id="2.7.7.101" evidence="12"/>
<dbReference type="InterPro" id="IPR006171">
    <property type="entry name" value="TOPRIM_dom"/>
</dbReference>
<dbReference type="EMBL" id="QKRB01000055">
    <property type="protein sequence ID" value="PZD93926.1"/>
    <property type="molecule type" value="Genomic_DNA"/>
</dbReference>
<dbReference type="Pfam" id="PF13155">
    <property type="entry name" value="Toprim_2"/>
    <property type="match status" value="1"/>
</dbReference>
<comment type="similarity">
    <text evidence="12 13">Belongs to the DnaG primase family.</text>
</comment>
<dbReference type="GO" id="GO:0000428">
    <property type="term" value="C:DNA-directed RNA polymerase complex"/>
    <property type="evidence" value="ECO:0007669"/>
    <property type="project" value="UniProtKB-KW"/>
</dbReference>
<dbReference type="InterPro" id="IPR013264">
    <property type="entry name" value="DNAG_N"/>
</dbReference>
<dbReference type="InterPro" id="IPR019475">
    <property type="entry name" value="DNA_primase_DnaB-bd"/>
</dbReference>
<dbReference type="HAMAP" id="MF_00974">
    <property type="entry name" value="DNA_primase_DnaG"/>
    <property type="match status" value="1"/>
</dbReference>
<dbReference type="PANTHER" id="PTHR30313:SF2">
    <property type="entry name" value="DNA PRIMASE"/>
    <property type="match status" value="1"/>
</dbReference>
<dbReference type="InterPro" id="IPR036977">
    <property type="entry name" value="DNA_primase_Znf_CHC2"/>
</dbReference>
<dbReference type="Gene3D" id="6.10.140.360">
    <property type="match status" value="1"/>
</dbReference>
<evidence type="ECO:0000256" key="5">
    <source>
        <dbReference type="ARBA" id="ARBA00022705"/>
    </source>
</evidence>
<dbReference type="AlphaFoldDB" id="A0A2W1L3J2"/>
<protein>
    <recommendedName>
        <fullName evidence="12 13">DNA primase</fullName>
        <ecNumber evidence="12">2.7.7.101</ecNumber>
    </recommendedName>
</protein>
<evidence type="ECO:0000313" key="17">
    <source>
        <dbReference type="EMBL" id="PZD93926.1"/>
    </source>
</evidence>
<comment type="caution">
    <text evidence="17">The sequence shown here is derived from an EMBL/GenBank/DDBJ whole genome shotgun (WGS) entry which is preliminary data.</text>
</comment>
<dbReference type="PIRSF" id="PIRSF002811">
    <property type="entry name" value="DnaG"/>
    <property type="match status" value="1"/>
</dbReference>
<evidence type="ECO:0000256" key="13">
    <source>
        <dbReference type="PIRNR" id="PIRNR002811"/>
    </source>
</evidence>
<evidence type="ECO:0000259" key="16">
    <source>
        <dbReference type="PROSITE" id="PS50880"/>
    </source>
</evidence>
<dbReference type="Gene3D" id="3.90.580.10">
    <property type="entry name" value="Zinc finger, CHC2-type domain"/>
    <property type="match status" value="1"/>
</dbReference>
<keyword evidence="10 12" id="KW-0238">DNA-binding</keyword>
<dbReference type="InterPro" id="IPR006295">
    <property type="entry name" value="DNA_primase_DnaG"/>
</dbReference>
<keyword evidence="11 12" id="KW-0804">Transcription</keyword>
<dbReference type="Pfam" id="PF10410">
    <property type="entry name" value="DnaB_bind"/>
    <property type="match status" value="1"/>
</dbReference>
<accession>A0A2W1L3J2</accession>
<comment type="domain">
    <text evidence="12">Contains an N-terminal zinc-binding domain, a central core domain that contains the primase activity, and a C-terminal DnaB-binding domain.</text>
</comment>
<keyword evidence="5 12" id="KW-0235">DNA replication</keyword>
<evidence type="ECO:0000256" key="2">
    <source>
        <dbReference type="ARBA" id="ARBA00022515"/>
    </source>
</evidence>
<dbReference type="SMART" id="SM00400">
    <property type="entry name" value="ZnF_CHCC"/>
    <property type="match status" value="1"/>
</dbReference>
<dbReference type="GO" id="GO:1990077">
    <property type="term" value="C:primosome complex"/>
    <property type="evidence" value="ECO:0007669"/>
    <property type="project" value="UniProtKB-KW"/>
</dbReference>
<evidence type="ECO:0000256" key="8">
    <source>
        <dbReference type="ARBA" id="ARBA00022833"/>
    </source>
</evidence>
<dbReference type="GO" id="GO:0003899">
    <property type="term" value="F:DNA-directed RNA polymerase activity"/>
    <property type="evidence" value="ECO:0007669"/>
    <property type="project" value="UniProtKB-UniRule"/>
</dbReference>
<comment type="catalytic activity">
    <reaction evidence="12">
        <text>ssDNA + n NTP = ssDNA/pppN(pN)n-1 hybrid + (n-1) diphosphate.</text>
        <dbReference type="EC" id="2.7.7.101"/>
    </reaction>
</comment>
<feature type="zinc finger region" description="CHC2-type" evidence="12 14">
    <location>
        <begin position="41"/>
        <end position="65"/>
    </location>
</feature>
<keyword evidence="2 12" id="KW-0639">Primosome</keyword>
<comment type="subunit">
    <text evidence="12">Monomer. Interacts with DnaB.</text>
</comment>
<dbReference type="SUPFAM" id="SSF56731">
    <property type="entry name" value="DNA primase core"/>
    <property type="match status" value="1"/>
</dbReference>
<dbReference type="FunFam" id="3.90.980.10:FF:000001">
    <property type="entry name" value="DNA primase"/>
    <property type="match status" value="1"/>
</dbReference>
<dbReference type="PROSITE" id="PS50880">
    <property type="entry name" value="TOPRIM"/>
    <property type="match status" value="1"/>
</dbReference>
<dbReference type="InterPro" id="IPR030846">
    <property type="entry name" value="DnaG_bac"/>
</dbReference>
<keyword evidence="9" id="KW-0460">Magnesium</keyword>
<dbReference type="InterPro" id="IPR016136">
    <property type="entry name" value="DNA_helicase_N/primase_C"/>
</dbReference>
<evidence type="ECO:0000256" key="15">
    <source>
        <dbReference type="SAM" id="MobiDB-lite"/>
    </source>
</evidence>
<name>A0A2W1L3J2_9BACL</name>
<dbReference type="RefSeq" id="WP_111148735.1">
    <property type="nucleotide sequence ID" value="NZ_QKRB01000055.1"/>
</dbReference>
<dbReference type="InterPro" id="IPR050219">
    <property type="entry name" value="DnaG_primase"/>
</dbReference>
<reference evidence="17 18" key="1">
    <citation type="submission" date="2018-06" db="EMBL/GenBank/DDBJ databases">
        <title>Paenibacillus imtechensis sp. nov.</title>
        <authorList>
            <person name="Pinnaka A.K."/>
            <person name="Singh H."/>
            <person name="Kaur M."/>
        </authorList>
    </citation>
    <scope>NUCLEOTIDE SEQUENCE [LARGE SCALE GENOMIC DNA]</scope>
    <source>
        <strain evidence="17 18">SMB1</strain>
    </source>
</reference>
<organism evidence="17 18">
    <name type="scientific">Paenibacillus sambharensis</name>
    <dbReference type="NCBI Taxonomy" id="1803190"/>
    <lineage>
        <taxon>Bacteria</taxon>
        <taxon>Bacillati</taxon>
        <taxon>Bacillota</taxon>
        <taxon>Bacilli</taxon>
        <taxon>Bacillales</taxon>
        <taxon>Paenibacillaceae</taxon>
        <taxon>Paenibacillus</taxon>
    </lineage>
</organism>
<keyword evidence="8 12" id="KW-0862">Zinc</keyword>
<evidence type="ECO:0000256" key="12">
    <source>
        <dbReference type="HAMAP-Rule" id="MF_00974"/>
    </source>
</evidence>
<evidence type="ECO:0000256" key="1">
    <source>
        <dbReference type="ARBA" id="ARBA00022478"/>
    </source>
</evidence>
<feature type="region of interest" description="Disordered" evidence="15">
    <location>
        <begin position="447"/>
        <end position="469"/>
    </location>
</feature>
<dbReference type="OrthoDB" id="9803773at2"/>
<evidence type="ECO:0000256" key="14">
    <source>
        <dbReference type="PIRSR" id="PIRSR002811-1"/>
    </source>
</evidence>
<evidence type="ECO:0000256" key="7">
    <source>
        <dbReference type="ARBA" id="ARBA00022771"/>
    </source>
</evidence>
<dbReference type="NCBIfam" id="TIGR01391">
    <property type="entry name" value="dnaG"/>
    <property type="match status" value="1"/>
</dbReference>
<dbReference type="InterPro" id="IPR034151">
    <property type="entry name" value="TOPRIM_DnaG_bac"/>
</dbReference>
<gene>
    <name evidence="12" type="primary">dnaG</name>
    <name evidence="17" type="ORF">DNH61_20750</name>
</gene>
<proteinExistence type="inferred from homology"/>
<dbReference type="CDD" id="cd03364">
    <property type="entry name" value="TOPRIM_DnaG_primases"/>
    <property type="match status" value="1"/>
</dbReference>
<feature type="compositionally biased region" description="Low complexity" evidence="15">
    <location>
        <begin position="449"/>
        <end position="458"/>
    </location>
</feature>